<organism evidence="1 2">
    <name type="scientific">Euphydryas editha</name>
    <name type="common">Edith's checkerspot</name>
    <dbReference type="NCBI Taxonomy" id="104508"/>
    <lineage>
        <taxon>Eukaryota</taxon>
        <taxon>Metazoa</taxon>
        <taxon>Ecdysozoa</taxon>
        <taxon>Arthropoda</taxon>
        <taxon>Hexapoda</taxon>
        <taxon>Insecta</taxon>
        <taxon>Pterygota</taxon>
        <taxon>Neoptera</taxon>
        <taxon>Endopterygota</taxon>
        <taxon>Lepidoptera</taxon>
        <taxon>Glossata</taxon>
        <taxon>Ditrysia</taxon>
        <taxon>Papilionoidea</taxon>
        <taxon>Nymphalidae</taxon>
        <taxon>Nymphalinae</taxon>
        <taxon>Euphydryas</taxon>
    </lineage>
</organism>
<dbReference type="PANTHER" id="PTHR47331:SF6">
    <property type="entry name" value="DOUBLECORTIN DOMAIN-CONTAINING PROTEIN"/>
    <property type="match status" value="1"/>
</dbReference>
<protein>
    <recommendedName>
        <fullName evidence="3">RNase H type-1 domain-containing protein</fullName>
    </recommendedName>
</protein>
<dbReference type="Proteomes" id="UP001153954">
    <property type="component" value="Unassembled WGS sequence"/>
</dbReference>
<reference evidence="1" key="1">
    <citation type="submission" date="2022-03" db="EMBL/GenBank/DDBJ databases">
        <authorList>
            <person name="Tunstrom K."/>
        </authorList>
    </citation>
    <scope>NUCLEOTIDE SEQUENCE</scope>
</reference>
<dbReference type="AlphaFoldDB" id="A0AAU9V7Y0"/>
<comment type="caution">
    <text evidence="1">The sequence shown here is derived from an EMBL/GenBank/DDBJ whole genome shotgun (WGS) entry which is preliminary data.</text>
</comment>
<dbReference type="EMBL" id="CAKOGL010000030">
    <property type="protein sequence ID" value="CAH2106875.1"/>
    <property type="molecule type" value="Genomic_DNA"/>
</dbReference>
<dbReference type="PANTHER" id="PTHR47331">
    <property type="entry name" value="PHD-TYPE DOMAIN-CONTAINING PROTEIN"/>
    <property type="match status" value="1"/>
</dbReference>
<keyword evidence="2" id="KW-1185">Reference proteome</keyword>
<sequence length="116" mass="12879">MSSIELHVFADASLLAYGAVVYIRVVKDEKVYVNLITAKTKVAPIEKQISIPRLELCSAALAAKLIFETAQVMNIPKVNLHAWSDSPIVLAWLKGGPSRWNTFVSNRVSDMLNIRL</sequence>
<dbReference type="Pfam" id="PF05380">
    <property type="entry name" value="Peptidase_A17"/>
    <property type="match status" value="1"/>
</dbReference>
<proteinExistence type="predicted"/>
<evidence type="ECO:0008006" key="3">
    <source>
        <dbReference type="Google" id="ProtNLM"/>
    </source>
</evidence>
<evidence type="ECO:0000313" key="2">
    <source>
        <dbReference type="Proteomes" id="UP001153954"/>
    </source>
</evidence>
<accession>A0AAU9V7Y0</accession>
<dbReference type="InterPro" id="IPR008042">
    <property type="entry name" value="Retrotrans_Pao"/>
</dbReference>
<name>A0AAU9V7Y0_EUPED</name>
<gene>
    <name evidence="1" type="ORF">EEDITHA_LOCUS20956</name>
</gene>
<evidence type="ECO:0000313" key="1">
    <source>
        <dbReference type="EMBL" id="CAH2106875.1"/>
    </source>
</evidence>